<dbReference type="RefSeq" id="WP_394414845.1">
    <property type="nucleotide sequence ID" value="NZ_JBIGIC010000010.1"/>
</dbReference>
<evidence type="ECO:0000256" key="7">
    <source>
        <dbReference type="ARBA" id="ARBA00023126"/>
    </source>
</evidence>
<comment type="similarity">
    <text evidence="3 10">Belongs to the transaldolase family. Type 1 subfamily.</text>
</comment>
<dbReference type="HAMAP" id="MF_00492">
    <property type="entry name" value="Transaldolase_1"/>
    <property type="match status" value="1"/>
</dbReference>
<protein>
    <recommendedName>
        <fullName evidence="5 10">Transaldolase</fullName>
        <ecNumber evidence="5 10">2.2.1.2</ecNumber>
    </recommendedName>
</protein>
<dbReference type="Gene3D" id="3.20.20.70">
    <property type="entry name" value="Aldolase class I"/>
    <property type="match status" value="1"/>
</dbReference>
<comment type="caution">
    <text evidence="11">The sequence shown here is derived from an EMBL/GenBank/DDBJ whole genome shotgun (WGS) entry which is preliminary data.</text>
</comment>
<dbReference type="InterPro" id="IPR001585">
    <property type="entry name" value="TAL/FSA"/>
</dbReference>
<dbReference type="GO" id="GO:0004801">
    <property type="term" value="F:transaldolase activity"/>
    <property type="evidence" value="ECO:0007669"/>
    <property type="project" value="UniProtKB-EC"/>
</dbReference>
<evidence type="ECO:0000256" key="3">
    <source>
        <dbReference type="ARBA" id="ARBA00008012"/>
    </source>
</evidence>
<dbReference type="CDD" id="cd00957">
    <property type="entry name" value="Transaldolase_TalAB"/>
    <property type="match status" value="1"/>
</dbReference>
<dbReference type="EC" id="2.2.1.2" evidence="5 10"/>
<comment type="pathway">
    <text evidence="2 10">Carbohydrate degradation; pentose phosphate pathway; D-glyceraldehyde 3-phosphate and beta-D-fructose 6-phosphate from D-ribose 5-phosphate and D-xylulose 5-phosphate (non-oxidative stage): step 2/3.</text>
</comment>
<name>A0ABW7HH13_9BURK</name>
<reference evidence="11 12" key="1">
    <citation type="submission" date="2024-08" db="EMBL/GenBank/DDBJ databases">
        <authorList>
            <person name="Lu H."/>
        </authorList>
    </citation>
    <scope>NUCLEOTIDE SEQUENCE [LARGE SCALE GENOMIC DNA]</scope>
    <source>
        <strain evidence="11 12">BYS78W</strain>
    </source>
</reference>
<comment type="subunit">
    <text evidence="4">Homodimer.</text>
</comment>
<dbReference type="SUPFAM" id="SSF51569">
    <property type="entry name" value="Aldolase"/>
    <property type="match status" value="1"/>
</dbReference>
<evidence type="ECO:0000256" key="2">
    <source>
        <dbReference type="ARBA" id="ARBA00004857"/>
    </source>
</evidence>
<dbReference type="Pfam" id="PF00923">
    <property type="entry name" value="TAL_FSA"/>
    <property type="match status" value="1"/>
</dbReference>
<sequence>MNQLDQLKALTTVVADTGNFLQLAQFAPRDATTNPSLILKAVQSPDYAPLLKETVEAHRGKPLDEIVDHVLVRFGLEILKVVPGRVSTEVDARLSFDKTASLFRARRIIGLYEAAGISRERVLIKLASTWEGIQAAAELEREGIRCNLTLLFAFAQAVACGEAKVQLISPFVGRIYDWYKKAAGPAWDEAAMAGVNDPGVKSVTQIYGYFKQHGIKTEVMGASFRNIGQIQALAGCDLLTISPDLLAQLQATDAKLERALDPAKSAAMPAIHLDEAAFRFALNEDAMATEKLAEGIRLFAVDAGKLDKLIEAA</sequence>
<proteinExistence type="inferred from homology"/>
<comment type="catalytic activity">
    <reaction evidence="9 10">
        <text>D-sedoheptulose 7-phosphate + D-glyceraldehyde 3-phosphate = D-erythrose 4-phosphate + beta-D-fructose 6-phosphate</text>
        <dbReference type="Rhea" id="RHEA:17053"/>
        <dbReference type="ChEBI" id="CHEBI:16897"/>
        <dbReference type="ChEBI" id="CHEBI:57483"/>
        <dbReference type="ChEBI" id="CHEBI:57634"/>
        <dbReference type="ChEBI" id="CHEBI:59776"/>
        <dbReference type="EC" id="2.2.1.2"/>
    </reaction>
</comment>
<comment type="subcellular location">
    <subcellularLocation>
        <location evidence="10">Cytoplasm</location>
    </subcellularLocation>
</comment>
<evidence type="ECO:0000256" key="6">
    <source>
        <dbReference type="ARBA" id="ARBA00022679"/>
    </source>
</evidence>
<dbReference type="PANTHER" id="PTHR10683">
    <property type="entry name" value="TRANSALDOLASE"/>
    <property type="match status" value="1"/>
</dbReference>
<keyword evidence="12" id="KW-1185">Reference proteome</keyword>
<evidence type="ECO:0000256" key="8">
    <source>
        <dbReference type="ARBA" id="ARBA00023270"/>
    </source>
</evidence>
<feature type="active site" description="Schiff-base intermediate with substrate" evidence="10">
    <location>
        <position position="125"/>
    </location>
</feature>
<dbReference type="Proteomes" id="UP001606134">
    <property type="component" value="Unassembled WGS sequence"/>
</dbReference>
<keyword evidence="7 10" id="KW-0570">Pentose shunt</keyword>
<keyword evidence="8 10" id="KW-0704">Schiff base</keyword>
<dbReference type="InterPro" id="IPR004730">
    <property type="entry name" value="Transaldolase_1"/>
</dbReference>
<dbReference type="InterPro" id="IPR018225">
    <property type="entry name" value="Transaldolase_AS"/>
</dbReference>
<evidence type="ECO:0000256" key="9">
    <source>
        <dbReference type="ARBA" id="ARBA00048810"/>
    </source>
</evidence>
<dbReference type="NCBIfam" id="TIGR00874">
    <property type="entry name" value="talAB"/>
    <property type="match status" value="1"/>
</dbReference>
<evidence type="ECO:0000313" key="12">
    <source>
        <dbReference type="Proteomes" id="UP001606134"/>
    </source>
</evidence>
<keyword evidence="10" id="KW-0963">Cytoplasm</keyword>
<evidence type="ECO:0000313" key="11">
    <source>
        <dbReference type="EMBL" id="MFG6488958.1"/>
    </source>
</evidence>
<evidence type="ECO:0000256" key="1">
    <source>
        <dbReference type="ARBA" id="ARBA00003518"/>
    </source>
</evidence>
<dbReference type="PROSITE" id="PS01054">
    <property type="entry name" value="TRANSALDOLASE_1"/>
    <property type="match status" value="1"/>
</dbReference>
<dbReference type="InterPro" id="IPR013785">
    <property type="entry name" value="Aldolase_TIM"/>
</dbReference>
<organism evidence="11 12">
    <name type="scientific">Pelomonas candidula</name>
    <dbReference type="NCBI Taxonomy" id="3299025"/>
    <lineage>
        <taxon>Bacteria</taxon>
        <taxon>Pseudomonadati</taxon>
        <taxon>Pseudomonadota</taxon>
        <taxon>Betaproteobacteria</taxon>
        <taxon>Burkholderiales</taxon>
        <taxon>Sphaerotilaceae</taxon>
        <taxon>Roseateles</taxon>
    </lineage>
</organism>
<evidence type="ECO:0000256" key="5">
    <source>
        <dbReference type="ARBA" id="ARBA00013151"/>
    </source>
</evidence>
<dbReference type="PANTHER" id="PTHR10683:SF18">
    <property type="entry name" value="TRANSALDOLASE"/>
    <property type="match status" value="1"/>
</dbReference>
<gene>
    <name evidence="10 11" type="primary">tal</name>
    <name evidence="11" type="ORF">ACG04R_19890</name>
</gene>
<evidence type="ECO:0000256" key="10">
    <source>
        <dbReference type="HAMAP-Rule" id="MF_00492"/>
    </source>
</evidence>
<comment type="function">
    <text evidence="1 10">Transaldolase is important for the balance of metabolites in the pentose-phosphate pathway.</text>
</comment>
<dbReference type="EMBL" id="JBIGIC010000010">
    <property type="protein sequence ID" value="MFG6488958.1"/>
    <property type="molecule type" value="Genomic_DNA"/>
</dbReference>
<accession>A0ABW7HH13</accession>
<keyword evidence="6 10" id="KW-0808">Transferase</keyword>
<evidence type="ECO:0000256" key="4">
    <source>
        <dbReference type="ARBA" id="ARBA00011738"/>
    </source>
</evidence>